<dbReference type="SUPFAM" id="SSF46689">
    <property type="entry name" value="Homeodomain-like"/>
    <property type="match status" value="1"/>
</dbReference>
<dbReference type="InterPro" id="IPR055247">
    <property type="entry name" value="InsJ-like_HTH"/>
</dbReference>
<dbReference type="InterPro" id="IPR011990">
    <property type="entry name" value="TPR-like_helical_dom_sf"/>
</dbReference>
<dbReference type="InterPro" id="IPR009057">
    <property type="entry name" value="Homeodomain-like_sf"/>
</dbReference>
<evidence type="ECO:0000259" key="1">
    <source>
        <dbReference type="Pfam" id="PF13518"/>
    </source>
</evidence>
<dbReference type="EMBL" id="DTGZ01000033">
    <property type="protein sequence ID" value="HGV97022.1"/>
    <property type="molecule type" value="Genomic_DNA"/>
</dbReference>
<protein>
    <submittedName>
        <fullName evidence="2">Transposase</fullName>
    </submittedName>
</protein>
<proteinExistence type="predicted"/>
<evidence type="ECO:0000313" key="2">
    <source>
        <dbReference type="EMBL" id="HGV97022.1"/>
    </source>
</evidence>
<dbReference type="AlphaFoldDB" id="A0A7C4TCT8"/>
<dbReference type="SUPFAM" id="SSF48452">
    <property type="entry name" value="TPR-like"/>
    <property type="match status" value="1"/>
</dbReference>
<feature type="domain" description="Insertion element IS150 protein InsJ-like helix-turn-helix" evidence="1">
    <location>
        <begin position="8"/>
        <end position="56"/>
    </location>
</feature>
<dbReference type="Pfam" id="PF13518">
    <property type="entry name" value="HTH_28"/>
    <property type="match status" value="1"/>
</dbReference>
<accession>A0A7C4TCT8</accession>
<gene>
    <name evidence="2" type="ORF">ENV60_01850</name>
</gene>
<organism evidence="2">
    <name type="scientific">candidate division WOR-3 bacterium</name>
    <dbReference type="NCBI Taxonomy" id="2052148"/>
    <lineage>
        <taxon>Bacteria</taxon>
        <taxon>Bacteria division WOR-3</taxon>
    </lineage>
</organism>
<reference evidence="2" key="1">
    <citation type="journal article" date="2020" name="mSystems">
        <title>Genome- and Community-Level Interaction Insights into Carbon Utilization and Element Cycling Functions of Hydrothermarchaeota in Hydrothermal Sediment.</title>
        <authorList>
            <person name="Zhou Z."/>
            <person name="Liu Y."/>
            <person name="Xu W."/>
            <person name="Pan J."/>
            <person name="Luo Z.H."/>
            <person name="Li M."/>
        </authorList>
    </citation>
    <scope>NUCLEOTIDE SEQUENCE [LARGE SCALE GENOMIC DNA]</scope>
    <source>
        <strain evidence="2">SpSt-774</strain>
    </source>
</reference>
<dbReference type="Gene3D" id="1.25.40.10">
    <property type="entry name" value="Tetratricopeptide repeat domain"/>
    <property type="match status" value="1"/>
</dbReference>
<comment type="caution">
    <text evidence="2">The sequence shown here is derived from an EMBL/GenBank/DDBJ whole genome shotgun (WGS) entry which is preliminary data.</text>
</comment>
<name>A0A7C4TCT8_UNCW3</name>
<sequence length="586" mass="67971">MTITSDLRIKAVEYYLAHDTSLRAAAQKFNIHYLSLFRWVKRYKENGRDNLTEQPGPSRPWNRADRVLENIVVSMKEQKPGISIRRLQNLLKLKGIHVSLKGIWGILKRYGLIEISNNRTTISYDVRLFPKTSEIKRSIEFARKLLDENNIQEAARIVNSLPVCPDTEILNRIPDEFLSLRRQVEKFPFSFGAIPFPDYYRKMSQLRNKLERNRMYYSAIRIGIEEALALQWMGKPKAMMSLIQHLEQKTKGEAVFPLRMTLSLLKGLAYASLFRTNDARKCITKFSMKRLTRFPYLYLDLTAFHASIGEIKKAICFAQKGLESVPGKSRGVLYEYLCYLYSLAGEYSKAMACLKIIERKNNRLVMNNLLVQAQYLLVRGLYEESLNLADRIINEAKKEQIIPQIHSASLIQSAIFSALGEHKKAQRLIKKYIPLLRKYKMQRDIAVRQALLQWTIPSNHLQFPPIRLISLIKRASISMRKSDYERAYQYAAKNGLMGIFHRFIFFYPQCIISLIEKGKKTGLPKTILRLPIFNKEAPAYHIIFLGSLMVFKNQKYLKTKLKPKDLAFFNLPLPEGDGAKKSHKFG</sequence>